<feature type="binding site" evidence="1 3">
    <location>
        <position position="161"/>
    </location>
    <ligand>
        <name>ATP</name>
        <dbReference type="ChEBI" id="CHEBI:30616"/>
    </ligand>
</feature>
<keyword evidence="1" id="KW-0436">Ligase</keyword>
<dbReference type="InterPro" id="IPR012648">
    <property type="entry name" value="Rnl1"/>
</dbReference>
<dbReference type="GO" id="GO:0046872">
    <property type="term" value="F:metal ion binding"/>
    <property type="evidence" value="ECO:0007669"/>
    <property type="project" value="UniProtKB-UniRule"/>
</dbReference>
<evidence type="ECO:0000256" key="1">
    <source>
        <dbReference type="HAMAP-Rule" id="MF_04149"/>
    </source>
</evidence>
<keyword evidence="1 4" id="KW-0479">Metal-binding</keyword>
<keyword evidence="1 3" id="KW-0547">Nucleotide-binding</keyword>
<dbReference type="Pfam" id="PF09511">
    <property type="entry name" value="RNA_lig_T4_1"/>
    <property type="match status" value="1"/>
</dbReference>
<dbReference type="GO" id="GO:0005524">
    <property type="term" value="F:ATP binding"/>
    <property type="evidence" value="ECO:0007669"/>
    <property type="project" value="UniProtKB-UniRule"/>
</dbReference>
<comment type="function">
    <text evidence="1">Involved in countering a host defense mechanism which, following viral infection, activates the host anticodon nuclease and shuts off viral translation. Repairs 5'-PO4 and 3'-OH groups in the cleaved host tRNA.</text>
</comment>
<proteinExistence type="inferred from homology"/>
<evidence type="ECO:0000313" key="9">
    <source>
        <dbReference type="Proteomes" id="UP000832072"/>
    </source>
</evidence>
<evidence type="ECO:0000259" key="6">
    <source>
        <dbReference type="Pfam" id="PF09511"/>
    </source>
</evidence>
<feature type="site" description="Essential for RNA ligase activity" evidence="1 5">
    <location>
        <position position="249"/>
    </location>
</feature>
<dbReference type="InterPro" id="IPR049042">
    <property type="entry name" value="T4_Rnl1_C"/>
</dbReference>
<keyword evidence="1" id="KW-0692">RNA repair</keyword>
<comment type="similarity">
    <text evidence="1">Belongs to the Tequatrovirus RNA ligase 1 family.</text>
</comment>
<dbReference type="Proteomes" id="UP000832072">
    <property type="component" value="Segment"/>
</dbReference>
<comment type="catalytic activity">
    <reaction evidence="1">
        <text>ATP + (ribonucleotide)n-3'-hydroxyl + 5'-phospho-(ribonucleotide)m = (ribonucleotide)n+m + AMP + diphosphate.</text>
        <dbReference type="EC" id="6.5.1.3"/>
    </reaction>
</comment>
<dbReference type="HAMAP" id="MF_04149">
    <property type="entry name" value="RNALIG_T4"/>
    <property type="match status" value="1"/>
</dbReference>
<dbReference type="EMBL" id="OM638103">
    <property type="protein sequence ID" value="UNY47062.1"/>
    <property type="molecule type" value="Genomic_DNA"/>
</dbReference>
<dbReference type="InterPro" id="IPR019039">
    <property type="entry name" value="T4-Rnl1-like_N"/>
</dbReference>
<dbReference type="Pfam" id="PF20819">
    <property type="entry name" value="T4_Rnl1_C"/>
    <property type="match status" value="1"/>
</dbReference>
<accession>A0AAE9K598</accession>
<feature type="domain" description="T4 RNA ligase 1 C-terminal" evidence="7">
    <location>
        <begin position="256"/>
        <end position="373"/>
    </location>
</feature>
<sequence>MKKLFKNLMKLTALEENSKFFYRDAFTSLGTKVRVFSYHIASYSDWLLPDALEARGIMFELDSKDQPVRIMARPMQKFFNLNENPMTMNLDLSKIMFYMTKEDGSLISSYQDQGYLFLKSKTSVESEQVKQASSWLNLPENKEFRAAVLETTMQDYTVNMEWVSPENRIVLGYSEPRLIVLNVRHNVTGEYLDPQTIFRIKGFKGRVVELFEPDENPEEWIKQTRAAEGIEGYVAVMTDNMFKLKTDWYCSLHHTKDSISNSKRLWECCAENATDDLRQMFEADKLSLKRINEFDDMYANAFSDSLRYVRDFYNQNRGKDRKEFAIQAQIKTKEDDKRYLFGLIMLTFNGFDADRMIEQIKSMLVKNVDVFVKE</sequence>
<keyword evidence="9" id="KW-1185">Reference proteome</keyword>
<feature type="binding site" evidence="1 3">
    <location>
        <position position="55"/>
    </location>
    <ligand>
        <name>ATP</name>
        <dbReference type="ChEBI" id="CHEBI:30616"/>
    </ligand>
</feature>
<feature type="site" description="Essential for RNA ligase activity" evidence="1 5">
    <location>
        <position position="161"/>
    </location>
</feature>
<evidence type="ECO:0000256" key="2">
    <source>
        <dbReference type="PIRSR" id="PIRSR612648-1"/>
    </source>
</evidence>
<feature type="binding site" evidence="1 3">
    <location>
        <position position="77"/>
    </location>
    <ligand>
        <name>ATP</name>
        <dbReference type="ChEBI" id="CHEBI:30616"/>
    </ligand>
</feature>
<evidence type="ECO:0000256" key="4">
    <source>
        <dbReference type="PIRSR" id="PIRSR612648-3"/>
    </source>
</evidence>
<dbReference type="EC" id="6.5.1.3" evidence="1"/>
<comment type="cofactor">
    <cofactor evidence="1">
        <name>Mg(2+)</name>
        <dbReference type="ChEBI" id="CHEBI:18420"/>
    </cofactor>
    <text evidence="1">Binds 2 magnesium ions that perform the catalytic activity via a two-metal mechanism. One of the catalytic Mg(2+), which is coordinated by 5 water molecules, engages the lysine nucleophile and the ATP alpha phosphate while the Mg(2+) orients the PPi leaving group.</text>
</comment>
<gene>
    <name evidence="8" type="ORF">EHEKIMEA_00180</name>
</gene>
<organism evidence="8 9">
    <name type="scientific">Cronobacter phage LPCS28</name>
    <dbReference type="NCBI Taxonomy" id="2924885"/>
    <lineage>
        <taxon>Viruses</taxon>
        <taxon>Duplodnaviria</taxon>
        <taxon>Heunggongvirae</taxon>
        <taxon>Uroviricota</taxon>
        <taxon>Caudoviricetes</taxon>
        <taxon>Pantevenvirales</taxon>
        <taxon>Straboviridae</taxon>
        <taxon>Nanhuvirus</taxon>
        <taxon>Nanhuvirus LPCS28</taxon>
    </lineage>
</organism>
<dbReference type="GO" id="GO:0003972">
    <property type="term" value="F:RNA ligase (ATP) activity"/>
    <property type="evidence" value="ECO:0007669"/>
    <property type="project" value="UniProtKB-UniRule"/>
</dbReference>
<protein>
    <recommendedName>
        <fullName evidence="1">RNA ligase 1</fullName>
        <ecNumber evidence="1">6.5.1.3</ecNumber>
    </recommendedName>
    <alternativeName>
        <fullName evidence="1">Rnl1</fullName>
    </alternativeName>
</protein>
<evidence type="ECO:0000259" key="7">
    <source>
        <dbReference type="Pfam" id="PF20819"/>
    </source>
</evidence>
<reference evidence="8 9" key="1">
    <citation type="submission" date="2022-02" db="EMBL/GenBank/DDBJ databases">
        <authorList>
            <person name="Tian F."/>
            <person name="Li J."/>
            <person name="Li F."/>
            <person name="Tong Y."/>
        </authorList>
    </citation>
    <scope>NUCLEOTIDE SEQUENCE [LARGE SCALE GENOMIC DNA]</scope>
</reference>
<keyword evidence="1" id="KW-1259">Evasion of bacteria-mediated translation shutoff by virus</keyword>
<feature type="active site" description="N6-AMP-lysine intermediate" evidence="1 2">
    <location>
        <position position="101"/>
    </location>
</feature>
<evidence type="ECO:0000256" key="5">
    <source>
        <dbReference type="PIRSR" id="PIRSR612648-4"/>
    </source>
</evidence>
<keyword evidence="1 3" id="KW-0067">ATP-binding</keyword>
<evidence type="ECO:0000256" key="3">
    <source>
        <dbReference type="PIRSR" id="PIRSR612648-2"/>
    </source>
</evidence>
<keyword evidence="1 4" id="KW-0460">Magnesium</keyword>
<evidence type="ECO:0000313" key="8">
    <source>
        <dbReference type="EMBL" id="UNY47062.1"/>
    </source>
</evidence>
<keyword evidence="1" id="KW-0945">Host-virus interaction</keyword>
<feature type="binding site" evidence="1 3">
    <location>
        <position position="245"/>
    </location>
    <ligand>
        <name>ATP</name>
        <dbReference type="ChEBI" id="CHEBI:30616"/>
    </ligand>
</feature>
<feature type="binding site" evidence="1 3">
    <location>
        <position position="243"/>
    </location>
    <ligand>
        <name>ATP</name>
        <dbReference type="ChEBI" id="CHEBI:30616"/>
    </ligand>
</feature>
<dbReference type="GO" id="GO:0042245">
    <property type="term" value="P:RNA repair"/>
    <property type="evidence" value="ECO:0007669"/>
    <property type="project" value="UniProtKB-UniRule"/>
</dbReference>
<feature type="binding site" evidence="1 3">
    <location>
        <position position="38"/>
    </location>
    <ligand>
        <name>ATP</name>
        <dbReference type="ChEBI" id="CHEBI:30616"/>
    </ligand>
</feature>
<feature type="binding site" evidence="1 4">
    <location>
        <position position="275"/>
    </location>
    <ligand>
        <name>Mg(2+)</name>
        <dbReference type="ChEBI" id="CHEBI:18420"/>
        <note>catalytic</note>
    </ligand>
</feature>
<dbReference type="NCBIfam" id="TIGR02308">
    <property type="entry name" value="RNA_lig_T4_1"/>
    <property type="match status" value="1"/>
</dbReference>
<feature type="domain" description="T4 RNA ligase 1-like N-terminal" evidence="6">
    <location>
        <begin position="53"/>
        <end position="249"/>
    </location>
</feature>
<name>A0AAE9K598_9CAUD</name>
<dbReference type="Gene3D" id="1.10.3550.20">
    <property type="match status" value="1"/>
</dbReference>